<dbReference type="SMART" id="SM00031">
    <property type="entry name" value="DED"/>
    <property type="match status" value="1"/>
</dbReference>
<keyword evidence="1" id="KW-0175">Coiled coil</keyword>
<accession>A0ABN8MSX2</accession>
<evidence type="ECO:0000313" key="4">
    <source>
        <dbReference type="EMBL" id="CAH3035034.1"/>
    </source>
</evidence>
<dbReference type="PANTHER" id="PTHR48169">
    <property type="entry name" value="DED DOMAIN-CONTAINING PROTEIN"/>
    <property type="match status" value="1"/>
</dbReference>
<dbReference type="Pfam" id="PF20694">
    <property type="entry name" value="TRADD-like_N"/>
    <property type="match status" value="1"/>
</dbReference>
<protein>
    <recommendedName>
        <fullName evidence="3">DED domain-containing protein</fullName>
    </recommendedName>
</protein>
<keyword evidence="5" id="KW-1185">Reference proteome</keyword>
<organism evidence="4 5">
    <name type="scientific">Porites evermanni</name>
    <dbReference type="NCBI Taxonomy" id="104178"/>
    <lineage>
        <taxon>Eukaryota</taxon>
        <taxon>Metazoa</taxon>
        <taxon>Cnidaria</taxon>
        <taxon>Anthozoa</taxon>
        <taxon>Hexacorallia</taxon>
        <taxon>Scleractinia</taxon>
        <taxon>Fungiina</taxon>
        <taxon>Poritidae</taxon>
        <taxon>Porites</taxon>
    </lineage>
</organism>
<feature type="region of interest" description="Disordered" evidence="2">
    <location>
        <begin position="357"/>
        <end position="381"/>
    </location>
</feature>
<comment type="caution">
    <text evidence="4">The sequence shown here is derived from an EMBL/GenBank/DDBJ whole genome shotgun (WGS) entry which is preliminary data.</text>
</comment>
<name>A0ABN8MSX2_9CNID</name>
<dbReference type="SUPFAM" id="SSF47986">
    <property type="entry name" value="DEATH domain"/>
    <property type="match status" value="2"/>
</dbReference>
<feature type="domain" description="DED" evidence="3">
    <location>
        <begin position="91"/>
        <end position="170"/>
    </location>
</feature>
<dbReference type="Gene3D" id="1.10.533.10">
    <property type="entry name" value="Death Domain, Fas"/>
    <property type="match status" value="2"/>
</dbReference>
<dbReference type="InterPro" id="IPR001875">
    <property type="entry name" value="DED_dom"/>
</dbReference>
<evidence type="ECO:0000313" key="5">
    <source>
        <dbReference type="Proteomes" id="UP001159427"/>
    </source>
</evidence>
<dbReference type="PANTHER" id="PTHR48169:SF1">
    <property type="entry name" value="ASTROCYTIC PHOSPHOPROTEIN PEA-15"/>
    <property type="match status" value="1"/>
</dbReference>
<proteinExistence type="predicted"/>
<feature type="domain" description="DED" evidence="3">
    <location>
        <begin position="5"/>
        <end position="84"/>
    </location>
</feature>
<reference evidence="4 5" key="1">
    <citation type="submission" date="2022-05" db="EMBL/GenBank/DDBJ databases">
        <authorList>
            <consortium name="Genoscope - CEA"/>
            <person name="William W."/>
        </authorList>
    </citation>
    <scope>NUCLEOTIDE SEQUENCE [LARGE SCALE GENOMIC DNA]</scope>
</reference>
<evidence type="ECO:0000256" key="2">
    <source>
        <dbReference type="SAM" id="MobiDB-lite"/>
    </source>
</evidence>
<sequence length="816" mass="93721">MSAIEYNNLLFKTSERLNELNVGRQLLVMCRGKVAPRDEENMQDVFPLFVELEQNGFLGADKLNILKDLLKGLEEWSLFGNVKSFESKRKEYNSLLERIIHVLDELDCLEQLVAICNDRIPEEKHSSIQDVRSLFQELENNDSLGIDHLEVLKEILTRQEKTDLLREVEEFEDGKNQEEEFEWRKAQAVAIASSASSNLAGVLNIKTLFKVAAGGTIIASAYQLLRRGCTYDQFVTAVNTCVLPAGVKLMQIAEGSVILKVQAENISALNALWCLYRDGTLKESFQALFFIDELREVTGEEQVEVIVTIDEEEYDKAREELIREAQGPVVQMEEWREKVAYIQNYLAQTKDIDTQSFTTETSDSGISRSHAAPSELGGPEETSDTIFNLCLKDLDSTVTEELARRLRNDLTALRQFCKAFGLDPEKLNPNRLQRISELFPDTPIKLLRDAFEELQLHDLVEFLEKVKPRTLRPSVPLKEMRKFLNATERPTKFYSKAEVLIIAYTDKTDSVDACFENIGSFFEGLHSDSQITEVTVNVAGQLDKDLNSFRSRKETEEANYRNAKKTEATTKELLEKRLPRSLYGSSRRAKIPDGINTNKQLLTQFFKEEPGMKSKLQKVIAYREQRNLNIEEIEEKIKQKEDELQKELEGEKEKFEMAVSSVMDKWICQAKVEDNESTLFVVLLTNNLIVYSHEIKEFSRKTRRYLTEKLALIPSTKLLITDIGYWLHLNTEELPQETLHLHINERGKLALATIFELLNKRWQTLDLISVFREVQRTLPIKKASQQFDQGNFQVSASVCDLLENLSCLPRLQKTEP</sequence>
<dbReference type="InterPro" id="IPR049341">
    <property type="entry name" value="TRADD-like_N"/>
</dbReference>
<feature type="compositionally biased region" description="Polar residues" evidence="2">
    <location>
        <begin position="357"/>
        <end position="367"/>
    </location>
</feature>
<dbReference type="PROSITE" id="PS50168">
    <property type="entry name" value="DED"/>
    <property type="match status" value="2"/>
</dbReference>
<evidence type="ECO:0000256" key="1">
    <source>
        <dbReference type="SAM" id="Coils"/>
    </source>
</evidence>
<feature type="coiled-coil region" evidence="1">
    <location>
        <begin position="623"/>
        <end position="654"/>
    </location>
</feature>
<dbReference type="Pfam" id="PF01335">
    <property type="entry name" value="DED"/>
    <property type="match status" value="1"/>
</dbReference>
<dbReference type="Proteomes" id="UP001159427">
    <property type="component" value="Unassembled WGS sequence"/>
</dbReference>
<dbReference type="InterPro" id="IPR011029">
    <property type="entry name" value="DEATH-like_dom_sf"/>
</dbReference>
<evidence type="ECO:0000259" key="3">
    <source>
        <dbReference type="PROSITE" id="PS50168"/>
    </source>
</evidence>
<gene>
    <name evidence="4" type="ORF">PEVE_00039488</name>
</gene>
<dbReference type="EMBL" id="CALNXI010000698">
    <property type="protein sequence ID" value="CAH3035034.1"/>
    <property type="molecule type" value="Genomic_DNA"/>
</dbReference>